<organism evidence="1 2">
    <name type="scientific">Ferroacidibacillus organovorans</name>
    <dbReference type="NCBI Taxonomy" id="1765683"/>
    <lineage>
        <taxon>Bacteria</taxon>
        <taxon>Bacillati</taxon>
        <taxon>Bacillota</taxon>
        <taxon>Bacilli</taxon>
        <taxon>Bacillales</taxon>
        <taxon>Alicyclobacillaceae</taxon>
        <taxon>Ferroacidibacillus</taxon>
    </lineage>
</organism>
<dbReference type="Proteomes" id="UP000053557">
    <property type="component" value="Unassembled WGS sequence"/>
</dbReference>
<sequence length="64" mass="7549">MGWRDLYEDFDELSQAEKLALFKAIKNTLFPEPRLKLDKVAEEIRDSRFSAGRNDITVQYLRTV</sequence>
<name>A0A117SXS7_9BACL</name>
<dbReference type="AlphaFoldDB" id="A0A117SXS7"/>
<accession>A0A117SXS7</accession>
<dbReference type="EMBL" id="LPVJ01000035">
    <property type="protein sequence ID" value="KUO95836.1"/>
    <property type="molecule type" value="Genomic_DNA"/>
</dbReference>
<evidence type="ECO:0000313" key="1">
    <source>
        <dbReference type="EMBL" id="KUO95836.1"/>
    </source>
</evidence>
<reference evidence="1 2" key="1">
    <citation type="submission" date="2015-12" db="EMBL/GenBank/DDBJ databases">
        <title>Draft genome sequence of Acidibacillus ferrooxidans ITV001, isolated from a chalcopyrite acid mine drainage site in Brazil.</title>
        <authorList>
            <person name="Dall'Agnol H."/>
            <person name="Nancucheo I."/>
            <person name="Johnson B."/>
            <person name="Oliveira R."/>
            <person name="Leite L."/>
            <person name="Pylro V."/>
            <person name="Nunes G.L."/>
            <person name="Tzotzos G."/>
            <person name="Fernandes G.R."/>
            <person name="Dutra J."/>
            <person name="Orellana S.C."/>
            <person name="Oliveira G."/>
        </authorList>
    </citation>
    <scope>NUCLEOTIDE SEQUENCE [LARGE SCALE GENOMIC DNA]</scope>
    <source>
        <strain evidence="2">ITV01</strain>
    </source>
</reference>
<comment type="caution">
    <text evidence="1">The sequence shown here is derived from an EMBL/GenBank/DDBJ whole genome shotgun (WGS) entry which is preliminary data.</text>
</comment>
<proteinExistence type="predicted"/>
<evidence type="ECO:0000313" key="2">
    <source>
        <dbReference type="Proteomes" id="UP000053557"/>
    </source>
</evidence>
<keyword evidence="2" id="KW-1185">Reference proteome</keyword>
<gene>
    <name evidence="1" type="ORF">ATW55_15180</name>
</gene>
<protein>
    <submittedName>
        <fullName evidence="1">Uncharacterized protein</fullName>
    </submittedName>
</protein>